<feature type="non-terminal residue" evidence="1">
    <location>
        <position position="1"/>
    </location>
</feature>
<dbReference type="GO" id="GO:0000428">
    <property type="term" value="C:DNA-directed RNA polymerase complex"/>
    <property type="evidence" value="ECO:0007669"/>
    <property type="project" value="UniProtKB-KW"/>
</dbReference>
<keyword evidence="1" id="KW-0804">Transcription</keyword>
<organism evidence="1 2">
    <name type="scientific">Dissostichus eleginoides</name>
    <name type="common">Patagonian toothfish</name>
    <name type="synonym">Dissostichus amissus</name>
    <dbReference type="NCBI Taxonomy" id="100907"/>
    <lineage>
        <taxon>Eukaryota</taxon>
        <taxon>Metazoa</taxon>
        <taxon>Chordata</taxon>
        <taxon>Craniata</taxon>
        <taxon>Vertebrata</taxon>
        <taxon>Euteleostomi</taxon>
        <taxon>Actinopterygii</taxon>
        <taxon>Neopterygii</taxon>
        <taxon>Teleostei</taxon>
        <taxon>Neoteleostei</taxon>
        <taxon>Acanthomorphata</taxon>
        <taxon>Eupercaria</taxon>
        <taxon>Perciformes</taxon>
        <taxon>Notothenioidei</taxon>
        <taxon>Nototheniidae</taxon>
        <taxon>Dissostichus</taxon>
    </lineage>
</organism>
<protein>
    <submittedName>
        <fullName evidence="1">Bifunctional DNA-directed RNA polymerase subunit beta-beta</fullName>
    </submittedName>
</protein>
<keyword evidence="1" id="KW-0240">DNA-directed RNA polymerase</keyword>
<feature type="non-terminal residue" evidence="1">
    <location>
        <position position="72"/>
    </location>
</feature>
<dbReference type="EMBL" id="JASDAP010000009">
    <property type="protein sequence ID" value="KAK1897403.1"/>
    <property type="molecule type" value="Genomic_DNA"/>
</dbReference>
<reference evidence="1" key="1">
    <citation type="submission" date="2023-04" db="EMBL/GenBank/DDBJ databases">
        <title>Chromosome-level genome of Chaenocephalus aceratus.</title>
        <authorList>
            <person name="Park H."/>
        </authorList>
    </citation>
    <scope>NUCLEOTIDE SEQUENCE</scope>
    <source>
        <strain evidence="1">DE</strain>
        <tissue evidence="1">Muscle</tissue>
    </source>
</reference>
<keyword evidence="2" id="KW-1185">Reference proteome</keyword>
<evidence type="ECO:0000313" key="1">
    <source>
        <dbReference type="EMBL" id="KAK1897403.1"/>
    </source>
</evidence>
<evidence type="ECO:0000313" key="2">
    <source>
        <dbReference type="Proteomes" id="UP001228049"/>
    </source>
</evidence>
<accession>A0AAD9C993</accession>
<name>A0AAD9C993_DISEL</name>
<sequence>CLGPVSSPRCVLKRVTALGDSLHLPFGSSFTSCRRLGRKISCLLDSPGPNKSSLFCMLIYSLSPSDVSFRKF</sequence>
<dbReference type="Proteomes" id="UP001228049">
    <property type="component" value="Unassembled WGS sequence"/>
</dbReference>
<dbReference type="AlphaFoldDB" id="A0AAD9C993"/>
<comment type="caution">
    <text evidence="1">The sequence shown here is derived from an EMBL/GenBank/DDBJ whole genome shotgun (WGS) entry which is preliminary data.</text>
</comment>
<proteinExistence type="predicted"/>
<gene>
    <name evidence="1" type="ORF">KUDE01_016935</name>
</gene>